<feature type="transmembrane region" description="Helical" evidence="11">
    <location>
        <begin position="1162"/>
        <end position="1186"/>
    </location>
</feature>
<keyword evidence="16" id="KW-1185">Reference proteome</keyword>
<feature type="transmembrane region" description="Helical" evidence="11">
    <location>
        <begin position="2570"/>
        <end position="2591"/>
    </location>
</feature>
<dbReference type="InterPro" id="IPR057290">
    <property type="entry name" value="CHX17_C"/>
</dbReference>
<feature type="transmembrane region" description="Helical" evidence="11">
    <location>
        <begin position="93"/>
        <end position="114"/>
    </location>
</feature>
<evidence type="ECO:0000313" key="16">
    <source>
        <dbReference type="Proteomes" id="UP000701853"/>
    </source>
</evidence>
<feature type="transmembrane region" description="Helical" evidence="11">
    <location>
        <begin position="310"/>
        <end position="337"/>
    </location>
</feature>
<keyword evidence="8" id="KW-0406">Ion transport</keyword>
<feature type="transmembrane region" description="Helical" evidence="11">
    <location>
        <begin position="134"/>
        <end position="153"/>
    </location>
</feature>
<proteinExistence type="inferred from homology"/>
<comment type="caution">
    <text evidence="15">The sequence shown here is derived from an EMBL/GenBank/DDBJ whole genome shotgun (WGS) entry which is preliminary data.</text>
</comment>
<evidence type="ECO:0000259" key="13">
    <source>
        <dbReference type="Pfam" id="PF23256"/>
    </source>
</evidence>
<feature type="transmembrane region" description="Helical" evidence="11">
    <location>
        <begin position="160"/>
        <end position="179"/>
    </location>
</feature>
<feature type="domain" description="Cation/H+ exchanger transmembrane" evidence="12">
    <location>
        <begin position="58"/>
        <end position="393"/>
    </location>
</feature>
<feature type="transmembrane region" description="Helical" evidence="11">
    <location>
        <begin position="2875"/>
        <end position="2898"/>
    </location>
</feature>
<dbReference type="PANTHER" id="PTHR32468:SF17">
    <property type="entry name" value="CATION_H(+) ANTIPORTER 4"/>
    <property type="match status" value="1"/>
</dbReference>
<dbReference type="GO" id="GO:0015297">
    <property type="term" value="F:antiporter activity"/>
    <property type="evidence" value="ECO:0007669"/>
    <property type="project" value="UniProtKB-KW"/>
</dbReference>
<feature type="transmembrane region" description="Helical" evidence="11">
    <location>
        <begin position="1662"/>
        <end position="1683"/>
    </location>
</feature>
<feature type="transmembrane region" description="Helical" evidence="11">
    <location>
        <begin position="2644"/>
        <end position="2663"/>
    </location>
</feature>
<feature type="domain" description="Cation/H(+) antiporter C-terminal" evidence="14">
    <location>
        <begin position="1374"/>
        <end position="1523"/>
    </location>
</feature>
<dbReference type="PANTHER" id="PTHR32468">
    <property type="entry name" value="CATION/H + ANTIPORTER"/>
    <property type="match status" value="1"/>
</dbReference>
<feature type="domain" description="Cation/H(+) antiporter C-terminal" evidence="14">
    <location>
        <begin position="591"/>
        <end position="738"/>
    </location>
</feature>
<feature type="domain" description="Cation/H(+) antiporter C-terminal" evidence="14">
    <location>
        <begin position="2101"/>
        <end position="2250"/>
    </location>
</feature>
<feature type="transmembrane region" description="Helical" evidence="11">
    <location>
        <begin position="2675"/>
        <end position="2695"/>
    </location>
</feature>
<feature type="domain" description="Cation/H(+) antiporter central" evidence="13">
    <location>
        <begin position="2954"/>
        <end position="3076"/>
    </location>
</feature>
<evidence type="ECO:0000259" key="12">
    <source>
        <dbReference type="Pfam" id="PF00999"/>
    </source>
</evidence>
<feature type="transmembrane region" description="Helical" evidence="11">
    <location>
        <begin position="2707"/>
        <end position="2733"/>
    </location>
</feature>
<feature type="transmembrane region" description="Helical" evidence="11">
    <location>
        <begin position="963"/>
        <end position="983"/>
    </location>
</feature>
<dbReference type="InterPro" id="IPR006153">
    <property type="entry name" value="Cation/H_exchanger_TM"/>
</dbReference>
<evidence type="ECO:0000256" key="2">
    <source>
        <dbReference type="ARBA" id="ARBA00022448"/>
    </source>
</evidence>
<feature type="transmembrane region" description="Helical" evidence="11">
    <location>
        <begin position="343"/>
        <end position="364"/>
    </location>
</feature>
<comment type="similarity">
    <text evidence="10">Belongs to the monovalent cation:proton antiporter 2 (CPA2) transporter (TC 2.A.37) family. CHX (TC 2.A.37.4) subfamily.</text>
</comment>
<dbReference type="InterPro" id="IPR038770">
    <property type="entry name" value="Na+/solute_symporter_sf"/>
</dbReference>
<evidence type="ECO:0000256" key="5">
    <source>
        <dbReference type="ARBA" id="ARBA00022692"/>
    </source>
</evidence>
<evidence type="ECO:0000256" key="8">
    <source>
        <dbReference type="ARBA" id="ARBA00023065"/>
    </source>
</evidence>
<keyword evidence="6" id="KW-0630">Potassium</keyword>
<sequence>MGDAPPTYLPYGSNTLEVCVPGKVNSAGIWENLSYPSVFLSYPLPRLEFQILLTFLCSIEIIDTTGLFGFVMFMFLMGVKMDLRVAFRSTKRAAVIGFISILAPITVGLIIFGAFKKPEQSKEVNLERLLGTTIESLTSFSVIACLLSELNILNSELGRLALSASAIADVGTLILVFIFSSMAKWAIAPSVAAVNTAGSIAFVVILFFVCRPMMFWVIKTTPEGKPIKEVYIMLIVMMAIGSSVFTHFFSDSPLIGAFVFGLAVPDGPPLGSALVDRLECFVNGAFLAVFTTTSTMRVDMKSMMENRSRFLFSIIFVFVTFLAKVISCFIATFWSLMPLKDSLAFALIMSSKGIVELSYFCSFIDNMIMSKATFSVLVLGILVNSTIIPLLVKLLYDPDSRRYAGYEKRTLMHLKPDSELRVLACTHRSENVSTIIELLDLTCPAKESPQVVFALHIVELKGRDSPVFIAHQKNENSALSSLENIFAYNQYEQNNWDSVTVHAFTAISPPKLMHEDICTMALNKQTSFIILPFHRKFSTDGSIEDENSMMRNVNCSVLDRAPCSVGILIDRRVADRGRKTLTTSSRMPTCSIGMLFIGGKDDREALTLAKRMARDPQVNLTVIRLIADHHHSGNIMDWDGILDSEVLKDVKQKNEVGNSCNIMYAEEVSNDGPQAAGVIRSIVNNFDLIIVGRRYRVESLETMGLAEWCEFPELGVVGDLLASTDLNSSASVLVVQQQYYVELGRASHKRQPAATMAEAPSPLPHQNDTYEFCIVLPPRINSAGIWENLAYPSTMLTYSLPLLEMQIVMIFVSSHLIFAILRPLGITLFASQIIAGLILGPPIMGKLNAFRNIFYRRELGVEMIDAVSGFGFTLFIFLTGVKMDVKMAFNSTKKSVVIGIISLLSPILVGIVLHKTFNEHKRMNDVIKTERIVGTLIESTTSFSVIACVLTELKIINSELGRLALSSASVGDLSTLFLVHIISLSHDWATSPLLALQRVLVAFLFITVLFFVFRPMMFWIIKKTPEGEPIEEVYIVAILMVAIGCAIFTHWTQQAPLIGAFLFGLAVPDGPPLGSTLINKFECFVNGIFLAVYITASAMRVNPRKMVSNPPRVKFSIISFFLTFLAKFISCFIASFVSFMPFRDSLAFGLIMSSKGFVISEATFSVAVFAILVNATVIPLLVRFLYDPVSRKYAGYQRRNLMHLKPDAELRVLACIHWPENVSAMIDLLDLTCPMKESPNVIYALHLIELMARDSPVFIAHHKHETNTTVGRSFEDILAFYQYEQNNWGLVTVNAFTAISPPKLMHEDICTMALDKQTSFIILPFHRKWSVNGSVEAENNVVRNVNCSVLDQSPCSVGILIDRGGRRKPMKSSSYSVGILFLGGKDDREAVTLAKRMARDPRVKLTVIRLIAYQDRRDVLDWDTIMDIEILKDVKQNNGVLGNGCDMLYVEQESDSGSQTAKIIRSVADDYDLIIVGRRYGVESIQSMGLSEWSEFPELGIVGDLFASTDIDSRVSVLVVQQQHYIAETVAMAESLPPPYLLYENATYEFCFVLPPKVNSAGIWQNATNPSMIFSYSMPFLELHFVMIFLVSHLVYTILRSIGRLYHDPYIKTRTNHENIPQSGVGYPNHGHCIVARFHIIFLPNRMKMDIKSAFRTTKRSLGIGIVSLLSPILVGAAVQVIFRQPNEPQQVKTERLIGTLIEALTSRLEHLVFSPHNYVFTIFCLIPIAGFSTRSDHSIRFPSFHFFVFRPLMYWVIKRTPNGGPVAEVYITGTMMAAVGCAVFTHWTDRSPLIGAFLFGLAVPDGPPLGSALIDKFECFTNGLFLSVYVTSSTMRVRLQKWLSDPSHVKFSTIFAIATFFAKLIPCCIGSFLNFMPFRDALAFGLIMSSKGIVQLLHICTFRDNKIISQKVFTAMIFCILANATIVPLLVRFLYDPNSRKYASYEQRNLMHLKPNVELRVLACVHTPDNVPAMICLLDLTCSTKESPNAVYVIHLIELRGRNSLVFIAHHNQETSTAASSFFENIIPFYEYEGNNWDLVTVKAFTIITPSKLMHDDICTMALDKQTSFIILPFHRKWSIDGSFEEENDVKLLKQSSSSSFSIGMIFLGGKDVREALTLAKRMVREPRVKLTVIHLITYQDCKNVLYWDTVLDTEMLKDVKQNNGVLGNGCDIMYVEEVSDCGAQTIKLIRSIANDYDLMVVGRRYGVESILLTGLSEWSEFPDLRVVGDLFASTDLDSRVSVLVVQQQQSMIALLDLTCPMKESPNVIYALHLIELMARDSLLTTSMKLTPSSTVPLRTSLRSINTSRKIRIFARWLLTSKHLSKFSLSIGNDLLTGILIDRGGRWKPMKSSSYSIGILFLDGKDDRKALTLAKRMARDPRVKLTVICLIAYQDRRDVLEWDTIMDIEILKDVKQNNGVLGNGCDMMYVEQVSDSGSQTAKIIRTVADDYDLIIVSRRYERQSAVAMAESLPPPYLLYENATYEFCFVLPPKVNSPGIWENATNPSMIFSYSLPFLELQVVMIFLVNHLVYTILRSIGITLFASQMFAGFIMVPIFKQEHMDRIFHYQQLGIQIMDTASLFGFTLFFFLTGVKMDIKSAFRTTKRSLGIGIVSLLSPILVGAAIQITFRQPNEPQQVKTERLIGTLIEALTSFSVIACLLAELKILNTELGRLALSSAAVGDLSTLFLVRIITFSQYFASSPLLVLVQGVTMCCFIALLFFVFRPLMYWVIKRTPNGGPVAEVYITATVMAAVGCAVFTHWTDRSPLIGAFLFGLAVPDGPPLGSALIDKFECFTNGLFLSVYVASSTMRIRLQKWLSDPAHVKFSLIFAIGTFFAKLIPCCIGSFLNFMPFRDALAFGLIMSSKGIIISQKVSTATIFCILANATIVPLLVRFLYDPNSRKYTSYEQRNLMHLKPNVELRVLACVHTPDNVPAMIYLLDLTCPTKESPNAIYVLQLIELRGRNSPVFIAHHNQETSTAASSFFENIIPFYEYEENNWDLVTVNTFTTITPPKLMHDDICTMALDKETSFIILPFHRKWSIDGSLEEENNMVRNLNCNVLDQAPCSVGILIDRGRIQKSMKPLSSLSFSIGMLFLGGEDDREALTLGRRMARDPRVKLTVIYLIAYQDCDNVVYWDTDLDTEMLKDVKQHNGKNGCDIMYVEEVSNCGAQTIKFIRSIANNYDLMIVGRRYGVESVLLTGLSEWSEFPDLGVVGDLFASTDLDSRLSVLVVQQQQRINVNRQ</sequence>
<dbReference type="GO" id="GO:0012505">
    <property type="term" value="C:endomembrane system"/>
    <property type="evidence" value="ECO:0007669"/>
    <property type="project" value="TreeGrafter"/>
</dbReference>
<keyword evidence="3" id="KW-0050">Antiport</keyword>
<reference evidence="15 16" key="1">
    <citation type="journal article" date="2021" name="bioRxiv">
        <title>The Gossypium anomalum genome as a resource for cotton improvement and evolutionary analysis of hybrid incompatibility.</title>
        <authorList>
            <person name="Grover C.E."/>
            <person name="Yuan D."/>
            <person name="Arick M.A."/>
            <person name="Miller E.R."/>
            <person name="Hu G."/>
            <person name="Peterson D.G."/>
            <person name="Wendel J.F."/>
            <person name="Udall J.A."/>
        </authorList>
    </citation>
    <scope>NUCLEOTIDE SEQUENCE [LARGE SCALE GENOMIC DNA]</scope>
    <source>
        <strain evidence="15">JFW-Udall</strain>
        <tissue evidence="15">Leaf</tissue>
    </source>
</reference>
<name>A0A8J5YRH3_9ROSI</name>
<keyword evidence="2" id="KW-0813">Transport</keyword>
<feature type="transmembrane region" description="Helical" evidence="11">
    <location>
        <begin position="2745"/>
        <end position="2763"/>
    </location>
</feature>
<feature type="domain" description="Cation/H+ exchanger transmembrane" evidence="12">
    <location>
        <begin position="816"/>
        <end position="1158"/>
    </location>
</feature>
<feature type="transmembrane region" description="Helical" evidence="11">
    <location>
        <begin position="1033"/>
        <end position="1053"/>
    </location>
</feature>
<evidence type="ECO:0000256" key="4">
    <source>
        <dbReference type="ARBA" id="ARBA00022538"/>
    </source>
</evidence>
<evidence type="ECO:0000313" key="15">
    <source>
        <dbReference type="EMBL" id="KAG8484815.1"/>
    </source>
</evidence>
<dbReference type="Proteomes" id="UP000701853">
    <property type="component" value="Chromosome 8"/>
</dbReference>
<keyword evidence="4" id="KW-0633">Potassium transport</keyword>
<keyword evidence="7 11" id="KW-1133">Transmembrane helix</keyword>
<feature type="transmembrane region" description="Helical" evidence="11">
    <location>
        <begin position="895"/>
        <end position="913"/>
    </location>
</feature>
<dbReference type="Pfam" id="PF23256">
    <property type="entry name" value="CHX17_2nd"/>
    <property type="match status" value="3"/>
</dbReference>
<evidence type="ECO:0000256" key="11">
    <source>
        <dbReference type="SAM" id="Phobius"/>
    </source>
</evidence>
<keyword evidence="5 11" id="KW-0812">Transmembrane</keyword>
<feature type="transmembrane region" description="Helical" evidence="11">
    <location>
        <begin position="824"/>
        <end position="843"/>
    </location>
</feature>
<feature type="transmembrane region" description="Helical" evidence="11">
    <location>
        <begin position="2539"/>
        <end position="2558"/>
    </location>
</feature>
<comment type="subcellular location">
    <subcellularLocation>
        <location evidence="1">Membrane</location>
        <topology evidence="1">Multi-pass membrane protein</topology>
    </subcellularLocation>
</comment>
<dbReference type="Pfam" id="PF00999">
    <property type="entry name" value="Na_H_Exchanger"/>
    <property type="match status" value="4"/>
</dbReference>
<feature type="transmembrane region" description="Helical" evidence="11">
    <location>
        <begin position="230"/>
        <end position="250"/>
    </location>
</feature>
<feature type="transmembrane region" description="Helical" evidence="11">
    <location>
        <begin position="1073"/>
        <end position="1096"/>
    </location>
</feature>
<keyword evidence="9 11" id="KW-0472">Membrane</keyword>
<feature type="transmembrane region" description="Helical" evidence="11">
    <location>
        <begin position="2510"/>
        <end position="2532"/>
    </location>
</feature>
<evidence type="ECO:0000259" key="14">
    <source>
        <dbReference type="Pfam" id="PF23259"/>
    </source>
</evidence>
<evidence type="ECO:0000256" key="7">
    <source>
        <dbReference type="ARBA" id="ARBA00022989"/>
    </source>
</evidence>
<feature type="transmembrane region" description="Helical" evidence="11">
    <location>
        <begin position="185"/>
        <end position="209"/>
    </location>
</feature>
<dbReference type="Pfam" id="PF23259">
    <property type="entry name" value="CHX17_C"/>
    <property type="match status" value="4"/>
</dbReference>
<dbReference type="GO" id="GO:0016020">
    <property type="term" value="C:membrane"/>
    <property type="evidence" value="ECO:0007669"/>
    <property type="project" value="UniProtKB-SubCell"/>
</dbReference>
<dbReference type="GO" id="GO:1902600">
    <property type="term" value="P:proton transmembrane transport"/>
    <property type="evidence" value="ECO:0007669"/>
    <property type="project" value="InterPro"/>
</dbReference>
<feature type="transmembrane region" description="Helical" evidence="11">
    <location>
        <begin position="1913"/>
        <end position="1936"/>
    </location>
</feature>
<feature type="transmembrane region" description="Helical" evidence="11">
    <location>
        <begin position="376"/>
        <end position="396"/>
    </location>
</feature>
<dbReference type="FunFam" id="1.20.1530.20:FF:000003">
    <property type="entry name" value="Cation/H(+) antiporter 15"/>
    <property type="match status" value="2"/>
</dbReference>
<evidence type="ECO:0000256" key="6">
    <source>
        <dbReference type="ARBA" id="ARBA00022958"/>
    </source>
</evidence>
<feature type="transmembrane region" description="Helical" evidence="11">
    <location>
        <begin position="863"/>
        <end position="883"/>
    </location>
</feature>
<organism evidence="15 16">
    <name type="scientific">Gossypium anomalum</name>
    <dbReference type="NCBI Taxonomy" id="47600"/>
    <lineage>
        <taxon>Eukaryota</taxon>
        <taxon>Viridiplantae</taxon>
        <taxon>Streptophyta</taxon>
        <taxon>Embryophyta</taxon>
        <taxon>Tracheophyta</taxon>
        <taxon>Spermatophyta</taxon>
        <taxon>Magnoliopsida</taxon>
        <taxon>eudicotyledons</taxon>
        <taxon>Gunneridae</taxon>
        <taxon>Pentapetalae</taxon>
        <taxon>rosids</taxon>
        <taxon>malvids</taxon>
        <taxon>Malvales</taxon>
        <taxon>Malvaceae</taxon>
        <taxon>Malvoideae</taxon>
        <taxon>Gossypium</taxon>
    </lineage>
</organism>
<dbReference type="OrthoDB" id="1938353at2759"/>
<feature type="domain" description="Cation/H+ exchanger transmembrane" evidence="12">
    <location>
        <begin position="1748"/>
        <end position="1932"/>
    </location>
</feature>
<dbReference type="InterPro" id="IPR057291">
    <property type="entry name" value="CHX17_2nd"/>
</dbReference>
<protein>
    <recommendedName>
        <fullName evidence="17">Cation/H+ exchanger domain-containing protein</fullName>
    </recommendedName>
</protein>
<feature type="domain" description="Cation/H(+) antiporter central" evidence="13">
    <location>
        <begin position="451"/>
        <end position="573"/>
    </location>
</feature>
<dbReference type="Gene3D" id="1.20.1530.20">
    <property type="match status" value="4"/>
</dbReference>
<feature type="transmembrane region" description="Helical" evidence="11">
    <location>
        <begin position="995"/>
        <end position="1013"/>
    </location>
</feature>
<feature type="transmembrane region" description="Helical" evidence="11">
    <location>
        <begin position="1852"/>
        <end position="1876"/>
    </location>
</feature>
<dbReference type="GO" id="GO:0006813">
    <property type="term" value="P:potassium ion transport"/>
    <property type="evidence" value="ECO:0007669"/>
    <property type="project" value="UniProtKB-KW"/>
</dbReference>
<feature type="transmembrane region" description="Helical" evidence="11">
    <location>
        <begin position="2827"/>
        <end position="2854"/>
    </location>
</feature>
<evidence type="ECO:0000256" key="1">
    <source>
        <dbReference type="ARBA" id="ARBA00004141"/>
    </source>
</evidence>
<feature type="domain" description="Cation/H+ exchanger transmembrane" evidence="12">
    <location>
        <begin position="2531"/>
        <end position="2871"/>
    </location>
</feature>
<feature type="transmembrane region" description="Helical" evidence="11">
    <location>
        <begin position="49"/>
        <end position="73"/>
    </location>
</feature>
<evidence type="ECO:0000256" key="10">
    <source>
        <dbReference type="ARBA" id="ARBA00038341"/>
    </source>
</evidence>
<evidence type="ECO:0000256" key="9">
    <source>
        <dbReference type="ARBA" id="ARBA00023136"/>
    </source>
</evidence>
<dbReference type="GO" id="GO:0006885">
    <property type="term" value="P:regulation of pH"/>
    <property type="evidence" value="ECO:0007669"/>
    <property type="project" value="TreeGrafter"/>
</dbReference>
<dbReference type="EMBL" id="JAHUZN010000008">
    <property type="protein sequence ID" value="KAG8484815.1"/>
    <property type="molecule type" value="Genomic_DNA"/>
</dbReference>
<dbReference type="InterPro" id="IPR050794">
    <property type="entry name" value="CPA2_transporter"/>
</dbReference>
<feature type="transmembrane region" description="Helical" evidence="11">
    <location>
        <begin position="1117"/>
        <end position="1142"/>
    </location>
</feature>
<feature type="transmembrane region" description="Helical" evidence="11">
    <location>
        <begin position="1717"/>
        <end position="1734"/>
    </location>
</feature>
<evidence type="ECO:0000256" key="3">
    <source>
        <dbReference type="ARBA" id="ARBA00022449"/>
    </source>
</evidence>
<feature type="transmembrane region" description="Helical" evidence="11">
    <location>
        <begin position="2611"/>
        <end position="2632"/>
    </location>
</feature>
<gene>
    <name evidence="15" type="ORF">CXB51_021142</name>
</gene>
<accession>A0A8J5YRH3</accession>
<evidence type="ECO:0008006" key="17">
    <source>
        <dbReference type="Google" id="ProtNLM"/>
    </source>
</evidence>
<feature type="transmembrane region" description="Helical" evidence="11">
    <location>
        <begin position="270"/>
        <end position="290"/>
    </location>
</feature>
<feature type="domain" description="Cation/H(+) antiporter central" evidence="13">
    <location>
        <begin position="1241"/>
        <end position="1364"/>
    </location>
</feature>
<feature type="transmembrane region" description="Helical" evidence="11">
    <location>
        <begin position="1770"/>
        <end position="1789"/>
    </location>
</feature>
<feature type="domain" description="Cation/H(+) antiporter C-terminal" evidence="14">
    <location>
        <begin position="3089"/>
        <end position="3236"/>
    </location>
</feature>